<organism evidence="9 10">
    <name type="scientific">Lymnaea stagnalis</name>
    <name type="common">Great pond snail</name>
    <name type="synonym">Helix stagnalis</name>
    <dbReference type="NCBI Taxonomy" id="6523"/>
    <lineage>
        <taxon>Eukaryota</taxon>
        <taxon>Metazoa</taxon>
        <taxon>Spiralia</taxon>
        <taxon>Lophotrochozoa</taxon>
        <taxon>Mollusca</taxon>
        <taxon>Gastropoda</taxon>
        <taxon>Heterobranchia</taxon>
        <taxon>Euthyneura</taxon>
        <taxon>Panpulmonata</taxon>
        <taxon>Hygrophila</taxon>
        <taxon>Lymnaeoidea</taxon>
        <taxon>Lymnaeidae</taxon>
        <taxon>Lymnaea</taxon>
    </lineage>
</organism>
<accession>A0AAV2H7H4</accession>
<evidence type="ECO:0000256" key="3">
    <source>
        <dbReference type="ARBA" id="ARBA00014087"/>
    </source>
</evidence>
<evidence type="ECO:0000256" key="8">
    <source>
        <dbReference type="SAM" id="MobiDB-lite"/>
    </source>
</evidence>
<dbReference type="EMBL" id="CAXITT010000052">
    <property type="protein sequence ID" value="CAL1529657.1"/>
    <property type="molecule type" value="Genomic_DNA"/>
</dbReference>
<feature type="region of interest" description="Disordered" evidence="8">
    <location>
        <begin position="1"/>
        <end position="20"/>
    </location>
</feature>
<evidence type="ECO:0000256" key="4">
    <source>
        <dbReference type="ARBA" id="ARBA00023054"/>
    </source>
</evidence>
<evidence type="ECO:0000256" key="2">
    <source>
        <dbReference type="ARBA" id="ARBA00010841"/>
    </source>
</evidence>
<comment type="caution">
    <text evidence="9">The sequence shown here is derived from an EMBL/GenBank/DDBJ whole genome shotgun (WGS) entry which is preliminary data.</text>
</comment>
<comment type="similarity">
    <text evidence="2">Belongs to the CFAP157 family.</text>
</comment>
<dbReference type="GO" id="GO:0036064">
    <property type="term" value="C:ciliary basal body"/>
    <property type="evidence" value="ECO:0007669"/>
    <property type="project" value="TreeGrafter"/>
</dbReference>
<keyword evidence="4 7" id="KW-0175">Coiled coil</keyword>
<evidence type="ECO:0000313" key="9">
    <source>
        <dbReference type="EMBL" id="CAL1529657.1"/>
    </source>
</evidence>
<sequence length="550" mass="63366">MSKAKAKTGKKVGKSGGAGITNGKTTPLTFSKGSKLDDTTKQFYLWQMQLLQDKVIKYQRQNDELVVASAKFQEKMEGCIAEKHEVVEYYKILVDTKSFEYNQLHEKYLTLKQILDNEQEQCRKQMMNIRREADEHQSQIVAENITLSSKLAALEEFQLQRDALMAKLERMEAELANKNEEFNANLTAMERKLISNKERLKAEMIVRIKGVATEFRKVTDKTLNSTIKRTLSENLMVGTQLAKMSDKTVELIEENEAQFAAKAKLEQKVVLLETNEKELTKRYQKCYETLNGFRQRCLQQEEIIDQLRNNNVKATETKIELEQLREESNYLRREIKRLAEMNDNFKKQHFNKRLVSLTEMESRENLEMMFSNAVDNIRELVLSMSQRAEPGCFFDEKSLNDIIKLKNEIFQNLMIILKSSLKLGIRPVCHGQMPPDENFDEKLSQMKLDSSLIKGKRLRPHYKLGDLGLTPRPDEHISTNKEKMHRIYQLAHANSSKLLHKNVKCQTASTPLALLHAHQTAGKPKKEPPVLGRVPTGQGPLPIPKISISK</sequence>
<gene>
    <name evidence="9" type="ORF">GSLYS_00003812001</name>
</gene>
<dbReference type="InterPro" id="IPR038844">
    <property type="entry name" value="CFAP157"/>
</dbReference>
<feature type="coiled-coil region" evidence="7">
    <location>
        <begin position="262"/>
        <end position="341"/>
    </location>
</feature>
<keyword evidence="10" id="KW-1185">Reference proteome</keyword>
<feature type="region of interest" description="Disordered" evidence="8">
    <location>
        <begin position="520"/>
        <end position="550"/>
    </location>
</feature>
<reference evidence="9 10" key="1">
    <citation type="submission" date="2024-04" db="EMBL/GenBank/DDBJ databases">
        <authorList>
            <consortium name="Genoscope - CEA"/>
            <person name="William W."/>
        </authorList>
    </citation>
    <scope>NUCLEOTIDE SEQUENCE [LARGE SCALE GENOMIC DNA]</scope>
</reference>
<evidence type="ECO:0000256" key="6">
    <source>
        <dbReference type="ARBA" id="ARBA00023273"/>
    </source>
</evidence>
<dbReference type="GO" id="GO:0008017">
    <property type="term" value="F:microtubule binding"/>
    <property type="evidence" value="ECO:0007669"/>
    <property type="project" value="TreeGrafter"/>
</dbReference>
<dbReference type="PANTHER" id="PTHR31954">
    <property type="entry name" value="CILIA- AND FLAGELLA-ASSOCIATED PROTEIN 157"/>
    <property type="match status" value="1"/>
</dbReference>
<evidence type="ECO:0000313" key="10">
    <source>
        <dbReference type="Proteomes" id="UP001497497"/>
    </source>
</evidence>
<comment type="subcellular location">
    <subcellularLocation>
        <location evidence="1">Cell projection</location>
        <location evidence="1">Cilium</location>
    </subcellularLocation>
</comment>
<proteinExistence type="inferred from homology"/>
<keyword evidence="5" id="KW-0969">Cilium</keyword>
<dbReference type="AlphaFoldDB" id="A0AAV2H7H4"/>
<evidence type="ECO:0000256" key="5">
    <source>
        <dbReference type="ARBA" id="ARBA00023069"/>
    </source>
</evidence>
<dbReference type="Proteomes" id="UP001497497">
    <property type="component" value="Unassembled WGS sequence"/>
</dbReference>
<evidence type="ECO:0000256" key="1">
    <source>
        <dbReference type="ARBA" id="ARBA00004138"/>
    </source>
</evidence>
<name>A0AAV2H7H4_LYMST</name>
<evidence type="ECO:0000256" key="7">
    <source>
        <dbReference type="SAM" id="Coils"/>
    </source>
</evidence>
<protein>
    <recommendedName>
        <fullName evidence="3">Cilia- and flagella-associated protein 157</fullName>
    </recommendedName>
</protein>
<feature type="coiled-coil region" evidence="7">
    <location>
        <begin position="101"/>
        <end position="203"/>
    </location>
</feature>
<keyword evidence="6" id="KW-0966">Cell projection</keyword>
<dbReference type="PANTHER" id="PTHR31954:SF1">
    <property type="entry name" value="CILIA- AND FLAGELLA-ASSOCIATED PROTEIN 157"/>
    <property type="match status" value="1"/>
</dbReference>
<feature type="compositionally biased region" description="Basic residues" evidence="8">
    <location>
        <begin position="1"/>
        <end position="13"/>
    </location>
</feature>